<dbReference type="GO" id="GO:0052592">
    <property type="term" value="F:oxidoreductase activity, acting on CH or CH2 groups, with an iron-sulfur protein as acceptor"/>
    <property type="evidence" value="ECO:0007669"/>
    <property type="project" value="TreeGrafter"/>
</dbReference>
<dbReference type="InterPro" id="IPR007525">
    <property type="entry name" value="FrhB_FdhB_C"/>
</dbReference>
<dbReference type="EMBL" id="JTEO01000002">
    <property type="protein sequence ID" value="MCQ6961871.1"/>
    <property type="molecule type" value="Genomic_DNA"/>
</dbReference>
<name>A0AAE3H882_9EURY</name>
<dbReference type="Gene3D" id="3.30.70.20">
    <property type="match status" value="1"/>
</dbReference>
<gene>
    <name evidence="2" type="ORF">PV02_01365</name>
</gene>
<dbReference type="Pfam" id="PF04422">
    <property type="entry name" value="FrhB_FdhB_N"/>
    <property type="match status" value="1"/>
</dbReference>
<dbReference type="SUPFAM" id="SSF54862">
    <property type="entry name" value="4Fe-4S ferredoxins"/>
    <property type="match status" value="1"/>
</dbReference>
<protein>
    <recommendedName>
        <fullName evidence="1">4Fe-4S ferredoxin-type domain-containing protein</fullName>
    </recommendedName>
</protein>
<dbReference type="InterPro" id="IPR017900">
    <property type="entry name" value="4Fe4S_Fe_S_CS"/>
</dbReference>
<accession>A0AAE3H882</accession>
<dbReference type="RefSeq" id="WP_256621581.1">
    <property type="nucleotide sequence ID" value="NZ_JTEO01000002.1"/>
</dbReference>
<dbReference type="PANTHER" id="PTHR31332">
    <property type="entry name" value="7-HYDROXYMETHYL CHLOROPHYLL A REDUCTASE, CHLOROPLASTIC"/>
    <property type="match status" value="1"/>
</dbReference>
<dbReference type="PROSITE" id="PS00198">
    <property type="entry name" value="4FE4S_FER_1"/>
    <property type="match status" value="1"/>
</dbReference>
<keyword evidence="3" id="KW-1185">Reference proteome</keyword>
<dbReference type="PROSITE" id="PS51379">
    <property type="entry name" value="4FE4S_FER_2"/>
    <property type="match status" value="1"/>
</dbReference>
<dbReference type="Proteomes" id="UP001206983">
    <property type="component" value="Unassembled WGS sequence"/>
</dbReference>
<feature type="domain" description="4Fe-4S ferredoxin-type" evidence="1">
    <location>
        <begin position="10"/>
        <end position="39"/>
    </location>
</feature>
<evidence type="ECO:0000313" key="3">
    <source>
        <dbReference type="Proteomes" id="UP001206983"/>
    </source>
</evidence>
<dbReference type="Pfam" id="PF12838">
    <property type="entry name" value="Fer4_7"/>
    <property type="match status" value="1"/>
</dbReference>
<proteinExistence type="predicted"/>
<dbReference type="Pfam" id="PF04432">
    <property type="entry name" value="FrhB_FdhB_C"/>
    <property type="match status" value="1"/>
</dbReference>
<reference evidence="2 3" key="1">
    <citation type="journal article" date="2011" name="Appl. Environ. Microbiol.">
        <title>Methanogenic archaea isolated from Taiwan's Chelungpu fault.</title>
        <authorList>
            <person name="Wu S.Y."/>
            <person name="Lai M.C."/>
        </authorList>
    </citation>
    <scope>NUCLEOTIDE SEQUENCE [LARGE SCALE GENOMIC DNA]</scope>
    <source>
        <strain evidence="2 3">St545Mb</strain>
    </source>
</reference>
<organism evidence="2 3">
    <name type="scientific">Methanolobus chelungpuianus</name>
    <dbReference type="NCBI Taxonomy" id="502115"/>
    <lineage>
        <taxon>Archaea</taxon>
        <taxon>Methanobacteriati</taxon>
        <taxon>Methanobacteriota</taxon>
        <taxon>Stenosarchaea group</taxon>
        <taxon>Methanomicrobia</taxon>
        <taxon>Methanosarcinales</taxon>
        <taxon>Methanosarcinaceae</taxon>
        <taxon>Methanolobus</taxon>
    </lineage>
</organism>
<dbReference type="InterPro" id="IPR017896">
    <property type="entry name" value="4Fe4S_Fe-S-bd"/>
</dbReference>
<dbReference type="AlphaFoldDB" id="A0AAE3H882"/>
<evidence type="ECO:0000259" key="1">
    <source>
        <dbReference type="PROSITE" id="PS51379"/>
    </source>
</evidence>
<dbReference type="PANTHER" id="PTHR31332:SF0">
    <property type="entry name" value="7-HYDROXYMETHYL CHLOROPHYLL A REDUCTASE, CHLOROPLASTIC"/>
    <property type="match status" value="1"/>
</dbReference>
<dbReference type="InterPro" id="IPR045220">
    <property type="entry name" value="FRHB/FDHB/HCAR-like"/>
</dbReference>
<sequence>MAGNNYLDLKAEVWETGKCASCGACVAVCPADAIYFKTGKESAHPLNSGYCKDVNDGVPCGACYKVCPRLHRTTPELIGSYIDIVSAKAEFGIPRKQSGGAVTAILASALEQGMIDAVVTVVEDPWTLRPSSAVITSDEALIHHAGSRYNWWVPLVASLKEAIINRKFTNVAVVGVPCVVEAIHQMRESDLDLLRPFRKYIRLVVGLFCTETFDYEKLVQDKLIAQKNLDPLDITRFDVKGKLEITLKDGSLTVLSLNEVDDCVRPGCKICTDLTALHSDISAGSIGSPQGYTTLIIRNPTGRQFVTSAIGNGKLSLEKGVNMESIKRLSAKKMERMPEEC</sequence>
<dbReference type="InterPro" id="IPR007516">
    <property type="entry name" value="Co_F420_Hydgase/DH_bsu_N"/>
</dbReference>
<evidence type="ECO:0000313" key="2">
    <source>
        <dbReference type="EMBL" id="MCQ6961871.1"/>
    </source>
</evidence>
<comment type="caution">
    <text evidence="2">The sequence shown here is derived from an EMBL/GenBank/DDBJ whole genome shotgun (WGS) entry which is preliminary data.</text>
</comment>